<dbReference type="AlphaFoldDB" id="A0A2P6NZN5"/>
<evidence type="ECO:0000313" key="1">
    <source>
        <dbReference type="EMBL" id="PRP89410.1"/>
    </source>
</evidence>
<sequence length="51" mass="6062">MLRGDHPKLGRINSRFQKIRHLYQFPRETRHTKDEEELDDEEVSAAVVIVT</sequence>
<protein>
    <submittedName>
        <fullName evidence="1">Uncharacterized protein</fullName>
    </submittedName>
</protein>
<dbReference type="InParanoid" id="A0A2P6NZN5"/>
<dbReference type="Proteomes" id="UP000241769">
    <property type="component" value="Unassembled WGS sequence"/>
</dbReference>
<accession>A0A2P6NZN5</accession>
<keyword evidence="2" id="KW-1185">Reference proteome</keyword>
<name>A0A2P6NZN5_9EUKA</name>
<dbReference type="EMBL" id="MDYQ01000003">
    <property type="protein sequence ID" value="PRP89410.1"/>
    <property type="molecule type" value="Genomic_DNA"/>
</dbReference>
<reference evidence="1 2" key="1">
    <citation type="journal article" date="2018" name="Genome Biol. Evol.">
        <title>Multiple Roots of Fruiting Body Formation in Amoebozoa.</title>
        <authorList>
            <person name="Hillmann F."/>
            <person name="Forbes G."/>
            <person name="Novohradska S."/>
            <person name="Ferling I."/>
            <person name="Riege K."/>
            <person name="Groth M."/>
            <person name="Westermann M."/>
            <person name="Marz M."/>
            <person name="Spaller T."/>
            <person name="Winckler T."/>
            <person name="Schaap P."/>
            <person name="Glockner G."/>
        </authorList>
    </citation>
    <scope>NUCLEOTIDE SEQUENCE [LARGE SCALE GENOMIC DNA]</scope>
    <source>
        <strain evidence="1 2">Jena</strain>
    </source>
</reference>
<gene>
    <name evidence="1" type="ORF">PROFUN_01273</name>
</gene>
<comment type="caution">
    <text evidence="1">The sequence shown here is derived from an EMBL/GenBank/DDBJ whole genome shotgun (WGS) entry which is preliminary data.</text>
</comment>
<organism evidence="1 2">
    <name type="scientific">Planoprotostelium fungivorum</name>
    <dbReference type="NCBI Taxonomy" id="1890364"/>
    <lineage>
        <taxon>Eukaryota</taxon>
        <taxon>Amoebozoa</taxon>
        <taxon>Evosea</taxon>
        <taxon>Variosea</taxon>
        <taxon>Cavosteliida</taxon>
        <taxon>Cavosteliaceae</taxon>
        <taxon>Planoprotostelium</taxon>
    </lineage>
</organism>
<evidence type="ECO:0000313" key="2">
    <source>
        <dbReference type="Proteomes" id="UP000241769"/>
    </source>
</evidence>
<proteinExistence type="predicted"/>